<dbReference type="EMBL" id="MZ501058">
    <property type="protein sequence ID" value="QXV77273.1"/>
    <property type="molecule type" value="Genomic_DNA"/>
</dbReference>
<evidence type="ECO:0000313" key="1">
    <source>
        <dbReference type="EMBL" id="QXV77273.1"/>
    </source>
</evidence>
<reference evidence="2" key="1">
    <citation type="journal article" date="2021" name="PLoS Biol.">
        <title>Systematic exploration of Escherichia coli phage-host interactions with the BASEL phage collection.</title>
        <authorList>
            <person name="Maffei E."/>
            <person name="Shaidullina A."/>
            <person name="Burkolter M."/>
            <person name="Heyer Y."/>
            <person name="Estermann F."/>
            <person name="Druelle V."/>
            <person name="Sauer P."/>
            <person name="Willi L."/>
            <person name="Michaelis S."/>
            <person name="Hilbi H."/>
            <person name="Thaler D.S."/>
            <person name="Harms A."/>
        </authorList>
    </citation>
    <scope>NUCLEOTIDE SEQUENCE [LARGE SCALE GENOMIC DNA]</scope>
    <source>
        <strain evidence="2">Bas31</strain>
    </source>
</reference>
<accession>A0AAE7VQ95</accession>
<dbReference type="Proteomes" id="UP000828620">
    <property type="component" value="Segment"/>
</dbReference>
<sequence>MSKDIELEHALHNYTSYLEGNEVKELTKEQILLILDSLVLKFKKLEEYYSVGNGDERVELSLSLLEDMGWDEDDQVGYLGISVEILENTEHEDILEVKSRTAIRYGTYGSGITGLKALLSMDLGWLDE</sequence>
<keyword evidence="2" id="KW-1185">Reference proteome</keyword>
<proteinExistence type="predicted"/>
<name>A0AAE7VQ95_9CAUD</name>
<organism evidence="1 2">
    <name type="scientific">Escherichia phage DaisyDussoix</name>
    <dbReference type="NCBI Taxonomy" id="2852003"/>
    <lineage>
        <taxon>Viruses</taxon>
        <taxon>Duplodnaviria</taxon>
        <taxon>Heunggongvirae</taxon>
        <taxon>Uroviricota</taxon>
        <taxon>Caudoviricetes</taxon>
        <taxon>Demerecviridae</taxon>
        <taxon>Markadamsvirinae</taxon>
        <taxon>Tequintavirus</taxon>
        <taxon>Tequintavirus DaisyDussoix</taxon>
    </lineage>
</organism>
<evidence type="ECO:0000313" key="2">
    <source>
        <dbReference type="Proteomes" id="UP000828620"/>
    </source>
</evidence>
<protein>
    <submittedName>
        <fullName evidence="1">Uncharacterized protein</fullName>
    </submittedName>
</protein>
<gene>
    <name evidence="1" type="ORF">bas31_0067</name>
</gene>